<feature type="compositionally biased region" description="Basic and acidic residues" evidence="1">
    <location>
        <begin position="142"/>
        <end position="167"/>
    </location>
</feature>
<keyword evidence="2" id="KW-0812">Transmembrane</keyword>
<name>A0A0G4G378_VITBC</name>
<sequence length="308" mass="32938">MTLPYSAVAVFVCCAQVWLAAVLWSVFLFADVQAADLIFAVCLSLSAGVMLYISFIEIFYKAMGMRLRLFGYEHDHDKVHHEPPVTLEGLSRSPEEMAQEAKMTPLTASALRGTETKRPLSLSIEETVDTHQSGSASSPSTSHEHVEAADKPRSAEETETPPPKDGRNGAGKAALGRPARDKGNLLNLSLSSGRPQVWPGYRVAVATDIHSFPEGVAVSVPIYYATGSSARPSAGRSSLILSNNISSTAIAILFGLVGGLMVHMSVRKLMPAALRYDPHDRVSSALVIAGMALMAVSLVIFVAIGFID</sequence>
<dbReference type="EMBL" id="CDMY01000555">
    <property type="protein sequence ID" value="CEM22715.1"/>
    <property type="molecule type" value="Genomic_DNA"/>
</dbReference>
<dbReference type="Proteomes" id="UP000041254">
    <property type="component" value="Unassembled WGS sequence"/>
</dbReference>
<feature type="compositionally biased region" description="Polar residues" evidence="1">
    <location>
        <begin position="130"/>
        <end position="141"/>
    </location>
</feature>
<feature type="region of interest" description="Disordered" evidence="1">
    <location>
        <begin position="126"/>
        <end position="180"/>
    </location>
</feature>
<dbReference type="PhylomeDB" id="A0A0G4G378"/>
<evidence type="ECO:0000256" key="2">
    <source>
        <dbReference type="SAM" id="Phobius"/>
    </source>
</evidence>
<proteinExistence type="predicted"/>
<accession>A0A0G4G378</accession>
<keyword evidence="2" id="KW-1133">Transmembrane helix</keyword>
<dbReference type="AlphaFoldDB" id="A0A0G4G378"/>
<protein>
    <submittedName>
        <fullName evidence="3">Uncharacterized protein</fullName>
    </submittedName>
</protein>
<feature type="transmembrane region" description="Helical" evidence="2">
    <location>
        <begin position="286"/>
        <end position="307"/>
    </location>
</feature>
<dbReference type="STRING" id="1169540.A0A0G4G378"/>
<feature type="transmembrane region" description="Helical" evidence="2">
    <location>
        <begin position="36"/>
        <end position="60"/>
    </location>
</feature>
<evidence type="ECO:0000313" key="4">
    <source>
        <dbReference type="Proteomes" id="UP000041254"/>
    </source>
</evidence>
<dbReference type="OrthoDB" id="262547at2759"/>
<dbReference type="VEuPathDB" id="CryptoDB:Vbra_16881"/>
<feature type="transmembrane region" description="Helical" evidence="2">
    <location>
        <begin position="245"/>
        <end position="266"/>
    </location>
</feature>
<feature type="transmembrane region" description="Helical" evidence="2">
    <location>
        <begin position="7"/>
        <end position="30"/>
    </location>
</feature>
<feature type="region of interest" description="Disordered" evidence="1">
    <location>
        <begin position="81"/>
        <end position="112"/>
    </location>
</feature>
<keyword evidence="4" id="KW-1185">Reference proteome</keyword>
<evidence type="ECO:0000313" key="3">
    <source>
        <dbReference type="EMBL" id="CEM22715.1"/>
    </source>
</evidence>
<dbReference type="InParanoid" id="A0A0G4G378"/>
<keyword evidence="2" id="KW-0472">Membrane</keyword>
<organism evidence="3 4">
    <name type="scientific">Vitrella brassicaformis (strain CCMP3155)</name>
    <dbReference type="NCBI Taxonomy" id="1169540"/>
    <lineage>
        <taxon>Eukaryota</taxon>
        <taxon>Sar</taxon>
        <taxon>Alveolata</taxon>
        <taxon>Colpodellida</taxon>
        <taxon>Vitrellaceae</taxon>
        <taxon>Vitrella</taxon>
    </lineage>
</organism>
<gene>
    <name evidence="3" type="ORF">Vbra_16881</name>
</gene>
<evidence type="ECO:0000256" key="1">
    <source>
        <dbReference type="SAM" id="MobiDB-lite"/>
    </source>
</evidence>
<reference evidence="3 4" key="1">
    <citation type="submission" date="2014-11" db="EMBL/GenBank/DDBJ databases">
        <authorList>
            <person name="Zhu J."/>
            <person name="Qi W."/>
            <person name="Song R."/>
        </authorList>
    </citation>
    <scope>NUCLEOTIDE SEQUENCE [LARGE SCALE GENOMIC DNA]</scope>
</reference>